<name>A0A0C3BXL5_HEBCY</name>
<organism evidence="2 3">
    <name type="scientific">Hebeloma cylindrosporum</name>
    <dbReference type="NCBI Taxonomy" id="76867"/>
    <lineage>
        <taxon>Eukaryota</taxon>
        <taxon>Fungi</taxon>
        <taxon>Dikarya</taxon>
        <taxon>Basidiomycota</taxon>
        <taxon>Agaricomycotina</taxon>
        <taxon>Agaricomycetes</taxon>
        <taxon>Agaricomycetidae</taxon>
        <taxon>Agaricales</taxon>
        <taxon>Agaricineae</taxon>
        <taxon>Hymenogastraceae</taxon>
        <taxon>Hebeloma</taxon>
    </lineage>
</organism>
<evidence type="ECO:0000313" key="2">
    <source>
        <dbReference type="EMBL" id="KIM36161.1"/>
    </source>
</evidence>
<feature type="compositionally biased region" description="Pro residues" evidence="1">
    <location>
        <begin position="66"/>
        <end position="76"/>
    </location>
</feature>
<evidence type="ECO:0000256" key="1">
    <source>
        <dbReference type="SAM" id="MobiDB-lite"/>
    </source>
</evidence>
<dbReference type="STRING" id="686832.A0A0C3BXL5"/>
<gene>
    <name evidence="2" type="ORF">M413DRAFT_20613</name>
</gene>
<sequence>MSELIRRANSMPGSPFSTPHPSSSTTPATSSRLKSLTARSGTAYSPYLKSSKSMLSRIAPLHPNRRTPPPPPPPPPPRKKSKKEMEMEERWEEEMVESVGGVEAWAVLGDEERREMRKVKWARELGGWDE</sequence>
<evidence type="ECO:0000313" key="3">
    <source>
        <dbReference type="Proteomes" id="UP000053424"/>
    </source>
</evidence>
<reference evidence="2 3" key="1">
    <citation type="submission" date="2014-04" db="EMBL/GenBank/DDBJ databases">
        <authorList>
            <consortium name="DOE Joint Genome Institute"/>
            <person name="Kuo A."/>
            <person name="Gay G."/>
            <person name="Dore J."/>
            <person name="Kohler A."/>
            <person name="Nagy L.G."/>
            <person name="Floudas D."/>
            <person name="Copeland A."/>
            <person name="Barry K.W."/>
            <person name="Cichocki N."/>
            <person name="Veneault-Fourrey C."/>
            <person name="LaButti K."/>
            <person name="Lindquist E.A."/>
            <person name="Lipzen A."/>
            <person name="Lundell T."/>
            <person name="Morin E."/>
            <person name="Murat C."/>
            <person name="Sun H."/>
            <person name="Tunlid A."/>
            <person name="Henrissat B."/>
            <person name="Grigoriev I.V."/>
            <person name="Hibbett D.S."/>
            <person name="Martin F."/>
            <person name="Nordberg H.P."/>
            <person name="Cantor M.N."/>
            <person name="Hua S.X."/>
        </authorList>
    </citation>
    <scope>NUCLEOTIDE SEQUENCE [LARGE SCALE GENOMIC DNA]</scope>
    <source>
        <strain evidence="3">h7</strain>
    </source>
</reference>
<dbReference type="EMBL" id="KN831808">
    <property type="protein sequence ID" value="KIM36161.1"/>
    <property type="molecule type" value="Genomic_DNA"/>
</dbReference>
<feature type="region of interest" description="Disordered" evidence="1">
    <location>
        <begin position="1"/>
        <end position="89"/>
    </location>
</feature>
<feature type="compositionally biased region" description="Polar residues" evidence="1">
    <location>
        <begin position="32"/>
        <end position="54"/>
    </location>
</feature>
<accession>A0A0C3BXL5</accession>
<dbReference type="OrthoDB" id="3271227at2759"/>
<protein>
    <submittedName>
        <fullName evidence="2">Uncharacterized protein</fullName>
    </submittedName>
</protein>
<dbReference type="HOGENOM" id="CLU_144256_0_0_1"/>
<feature type="compositionally biased region" description="Low complexity" evidence="1">
    <location>
        <begin position="14"/>
        <end position="31"/>
    </location>
</feature>
<reference evidence="3" key="2">
    <citation type="submission" date="2015-01" db="EMBL/GenBank/DDBJ databases">
        <title>Evolutionary Origins and Diversification of the Mycorrhizal Mutualists.</title>
        <authorList>
            <consortium name="DOE Joint Genome Institute"/>
            <consortium name="Mycorrhizal Genomics Consortium"/>
            <person name="Kohler A."/>
            <person name="Kuo A."/>
            <person name="Nagy L.G."/>
            <person name="Floudas D."/>
            <person name="Copeland A."/>
            <person name="Barry K.W."/>
            <person name="Cichocki N."/>
            <person name="Veneault-Fourrey C."/>
            <person name="LaButti K."/>
            <person name="Lindquist E.A."/>
            <person name="Lipzen A."/>
            <person name="Lundell T."/>
            <person name="Morin E."/>
            <person name="Murat C."/>
            <person name="Riley R."/>
            <person name="Ohm R."/>
            <person name="Sun H."/>
            <person name="Tunlid A."/>
            <person name="Henrissat B."/>
            <person name="Grigoriev I.V."/>
            <person name="Hibbett D.S."/>
            <person name="Martin F."/>
        </authorList>
    </citation>
    <scope>NUCLEOTIDE SEQUENCE [LARGE SCALE GENOMIC DNA]</scope>
    <source>
        <strain evidence="3">h7</strain>
    </source>
</reference>
<dbReference type="Proteomes" id="UP000053424">
    <property type="component" value="Unassembled WGS sequence"/>
</dbReference>
<proteinExistence type="predicted"/>
<dbReference type="AlphaFoldDB" id="A0A0C3BXL5"/>
<keyword evidence="3" id="KW-1185">Reference proteome</keyword>